<dbReference type="InterPro" id="IPR048254">
    <property type="entry name" value="CDP_ALCOHOL_P_TRANSF_CS"/>
</dbReference>
<keyword evidence="1 2" id="KW-0808">Transferase</keyword>
<feature type="transmembrane region" description="Helical" evidence="3">
    <location>
        <begin position="84"/>
        <end position="108"/>
    </location>
</feature>
<keyword evidence="5" id="KW-1185">Reference proteome</keyword>
<feature type="transmembrane region" description="Helical" evidence="3">
    <location>
        <begin position="27"/>
        <end position="48"/>
    </location>
</feature>
<organism evidence="4 5">
    <name type="scientific">Pelagibacterium luteolum</name>
    <dbReference type="NCBI Taxonomy" id="440168"/>
    <lineage>
        <taxon>Bacteria</taxon>
        <taxon>Pseudomonadati</taxon>
        <taxon>Pseudomonadota</taxon>
        <taxon>Alphaproteobacteria</taxon>
        <taxon>Hyphomicrobiales</taxon>
        <taxon>Devosiaceae</taxon>
        <taxon>Pelagibacterium</taxon>
    </lineage>
</organism>
<feature type="transmembrane region" description="Helical" evidence="3">
    <location>
        <begin position="231"/>
        <end position="252"/>
    </location>
</feature>
<evidence type="ECO:0000313" key="5">
    <source>
        <dbReference type="Proteomes" id="UP000199495"/>
    </source>
</evidence>
<feature type="transmembrane region" description="Helical" evidence="3">
    <location>
        <begin position="207"/>
        <end position="225"/>
    </location>
</feature>
<evidence type="ECO:0000256" key="3">
    <source>
        <dbReference type="SAM" id="Phobius"/>
    </source>
</evidence>
<dbReference type="Proteomes" id="UP000199495">
    <property type="component" value="Unassembled WGS sequence"/>
</dbReference>
<dbReference type="InterPro" id="IPR000462">
    <property type="entry name" value="CDP-OH_P_trans"/>
</dbReference>
<dbReference type="GO" id="GO:0016780">
    <property type="term" value="F:phosphotransferase activity, for other substituted phosphate groups"/>
    <property type="evidence" value="ECO:0007669"/>
    <property type="project" value="InterPro"/>
</dbReference>
<name>A0A1G7S3N3_9HYPH</name>
<protein>
    <submittedName>
        <fullName evidence="4">Phosphatidylglycerophosphate synthase</fullName>
    </submittedName>
</protein>
<evidence type="ECO:0000313" key="4">
    <source>
        <dbReference type="EMBL" id="SDG17572.1"/>
    </source>
</evidence>
<keyword evidence="3" id="KW-0812">Transmembrane</keyword>
<keyword evidence="3" id="KW-0472">Membrane</keyword>
<feature type="transmembrane region" description="Helical" evidence="3">
    <location>
        <begin position="54"/>
        <end position="72"/>
    </location>
</feature>
<dbReference type="GO" id="GO:0008654">
    <property type="term" value="P:phospholipid biosynthetic process"/>
    <property type="evidence" value="ECO:0007669"/>
    <property type="project" value="InterPro"/>
</dbReference>
<dbReference type="EMBL" id="FNCS01000001">
    <property type="protein sequence ID" value="SDG17572.1"/>
    <property type="molecule type" value="Genomic_DNA"/>
</dbReference>
<dbReference type="AlphaFoldDB" id="A0A1G7S3N3"/>
<gene>
    <name evidence="4" type="ORF">SAMN04487974_101282</name>
</gene>
<sequence length="256" mass="27105">MHNTDVGHPSDHVVAQGMAGSNRGVTLRFMAFALALLGAVVAPLSAVLAPQPGWIGLAGSTFLLGAIVTAIGMDRHYPHDRLGLANMISLLRMAMVSPLVLIIAMPGLLAEARLAWGVLGLAVVSLSLDGVDGFFARRQGLSSRFGARFDVEVDSLFALLLAVLAFQLDKAGAWVLILGLARYLFVAAGAIWPWLMADLPERFSRKAVCVIQIGVLIALLAPIVVAPVSLVLAGLASLLVAWSFAVDIVWLARRRA</sequence>
<feature type="transmembrane region" description="Helical" evidence="3">
    <location>
        <begin position="174"/>
        <end position="195"/>
    </location>
</feature>
<dbReference type="GO" id="GO:0016020">
    <property type="term" value="C:membrane"/>
    <property type="evidence" value="ECO:0007669"/>
    <property type="project" value="InterPro"/>
</dbReference>
<comment type="similarity">
    <text evidence="2">Belongs to the CDP-alcohol phosphatidyltransferase class-I family.</text>
</comment>
<feature type="transmembrane region" description="Helical" evidence="3">
    <location>
        <begin position="114"/>
        <end position="135"/>
    </location>
</feature>
<accession>A0A1G7S3N3</accession>
<dbReference type="PROSITE" id="PS00379">
    <property type="entry name" value="CDP_ALCOHOL_P_TRANSF"/>
    <property type="match status" value="1"/>
</dbReference>
<keyword evidence="3" id="KW-1133">Transmembrane helix</keyword>
<evidence type="ECO:0000256" key="1">
    <source>
        <dbReference type="ARBA" id="ARBA00022679"/>
    </source>
</evidence>
<dbReference type="Pfam" id="PF01066">
    <property type="entry name" value="CDP-OH_P_transf"/>
    <property type="match status" value="1"/>
</dbReference>
<proteinExistence type="inferred from homology"/>
<dbReference type="Gene3D" id="1.20.120.1760">
    <property type="match status" value="1"/>
</dbReference>
<dbReference type="RefSeq" id="WP_176762454.1">
    <property type="nucleotide sequence ID" value="NZ_FNCS01000001.1"/>
</dbReference>
<dbReference type="InterPro" id="IPR043130">
    <property type="entry name" value="CDP-OH_PTrfase_TM_dom"/>
</dbReference>
<dbReference type="STRING" id="440168.SAMN04487974_101282"/>
<reference evidence="4 5" key="1">
    <citation type="submission" date="2016-10" db="EMBL/GenBank/DDBJ databases">
        <authorList>
            <person name="de Groot N.N."/>
        </authorList>
    </citation>
    <scope>NUCLEOTIDE SEQUENCE [LARGE SCALE GENOMIC DNA]</scope>
    <source>
        <strain evidence="4 5">CGMCC 1.10267</strain>
    </source>
</reference>
<evidence type="ECO:0000256" key="2">
    <source>
        <dbReference type="RuleBase" id="RU003750"/>
    </source>
</evidence>